<evidence type="ECO:0000259" key="2">
    <source>
        <dbReference type="Pfam" id="PF13439"/>
    </source>
</evidence>
<sequence length="368" mass="41983">MRILEVSKLYPPFWGGIETVVYDISTVLKQKDYDVDVLCVSESNHSSREVMDNVNVYRCSSIVHMASTYISFEFIKVWRSIRNNYDVIHVHLPNPLALLAIFLFRPRRGCKIIVHWHSDIIKQKFLKIPFIPLQNSLLSNCDKIIATSQVYANSSLDLKKYLNKVAIIPIGIDDKRMSIDVDRIKKIKNSYPGKLIVFSLGRHVYYKGFDYLIDAAKYLDDNYIIIIGGQGQLTSSLNEKISKYDLSKRVKLIGRINEEDVSSYFYAADIFCLPSIERSEAYGVVQLEAMACGTPIISTDISGSGVSWVNKHGVTGLVVKNKNPQELAKGIKYLSAHPFEKEHIQKYFMENYTRTKMVDCLIEVIKSA</sequence>
<dbReference type="EMBL" id="LC177554">
    <property type="protein sequence ID" value="BAV90550.1"/>
    <property type="molecule type" value="Genomic_DNA"/>
</dbReference>
<dbReference type="GO" id="GO:1901135">
    <property type="term" value="P:carbohydrate derivative metabolic process"/>
    <property type="evidence" value="ECO:0007669"/>
    <property type="project" value="UniProtKB-ARBA"/>
</dbReference>
<evidence type="ECO:0000259" key="1">
    <source>
        <dbReference type="Pfam" id="PF00534"/>
    </source>
</evidence>
<evidence type="ECO:0000313" key="3">
    <source>
        <dbReference type="EMBL" id="BAV90550.1"/>
    </source>
</evidence>
<organism evidence="3">
    <name type="scientific">Escherichia coli</name>
    <dbReference type="NCBI Taxonomy" id="562"/>
    <lineage>
        <taxon>Bacteria</taxon>
        <taxon>Pseudomonadati</taxon>
        <taxon>Pseudomonadota</taxon>
        <taxon>Gammaproteobacteria</taxon>
        <taxon>Enterobacterales</taxon>
        <taxon>Enterobacteriaceae</taxon>
        <taxon>Escherichia</taxon>
    </lineage>
</organism>
<dbReference type="PANTHER" id="PTHR12526:SF627">
    <property type="entry name" value="D-RHAMNOSYLTRANSFERASE WBPZ"/>
    <property type="match status" value="1"/>
</dbReference>
<dbReference type="Pfam" id="PF00534">
    <property type="entry name" value="Glycos_transf_1"/>
    <property type="match status" value="1"/>
</dbReference>
<accession>A0A1J1DTW3</accession>
<reference evidence="3" key="1">
    <citation type="journal article" date="2017" name="Microb. Genom.">
        <title>An untypeable enterotoxigenic Escherichia coli represents one of the dominant types causing human disease.</title>
        <authorList>
            <person name="Iguchi A."/>
            <person name="von Mentzer A."/>
            <person name="Kikuchi T."/>
            <person name="Thomson N.R."/>
        </authorList>
    </citation>
    <scope>NUCLEOTIDE SEQUENCE</scope>
    <source>
        <strain evidence="3">E1647</strain>
    </source>
</reference>
<dbReference type="AlphaFoldDB" id="A0A1J1DTW3"/>
<dbReference type="RefSeq" id="WP_032267159.1">
    <property type="nucleotide sequence ID" value="NZ_BDPI01000014.1"/>
</dbReference>
<name>A0A1J1DTW3_ECOLX</name>
<evidence type="ECO:0000313" key="4">
    <source>
        <dbReference type="EMBL" id="EFH6166596.1"/>
    </source>
</evidence>
<dbReference type="Proteomes" id="UP000537181">
    <property type="component" value="Unassembled WGS sequence"/>
</dbReference>
<dbReference type="SUPFAM" id="SSF53756">
    <property type="entry name" value="UDP-Glycosyltransferase/glycogen phosphorylase"/>
    <property type="match status" value="1"/>
</dbReference>
<proteinExistence type="predicted"/>
<reference evidence="4 5" key="2">
    <citation type="submission" date="2019-12" db="EMBL/GenBank/DDBJ databases">
        <authorList>
            <consortium name="NARMS: The National Antimicrobial Resistance Monitoring System"/>
        </authorList>
    </citation>
    <scope>NUCLEOTIDE SEQUENCE [LARGE SCALE GENOMIC DNA]</scope>
    <source>
        <strain evidence="4 5">CVM N19EC0596</strain>
    </source>
</reference>
<protein>
    <submittedName>
        <fullName evidence="4">Glycosyltransferase</fullName>
    </submittedName>
    <submittedName>
        <fullName evidence="3">Putative glycosyltranslocase</fullName>
    </submittedName>
</protein>
<dbReference type="GO" id="GO:0016757">
    <property type="term" value="F:glycosyltransferase activity"/>
    <property type="evidence" value="ECO:0007669"/>
    <property type="project" value="InterPro"/>
</dbReference>
<dbReference type="PANTHER" id="PTHR12526">
    <property type="entry name" value="GLYCOSYLTRANSFERASE"/>
    <property type="match status" value="1"/>
</dbReference>
<dbReference type="Pfam" id="PF13439">
    <property type="entry name" value="Glyco_transf_4"/>
    <property type="match status" value="1"/>
</dbReference>
<dbReference type="InterPro" id="IPR028098">
    <property type="entry name" value="Glyco_trans_4-like_N"/>
</dbReference>
<dbReference type="InterPro" id="IPR001296">
    <property type="entry name" value="Glyco_trans_1"/>
</dbReference>
<gene>
    <name evidence="4" type="ORF">GAJ12_16300</name>
</gene>
<feature type="domain" description="Glycosyltransferase subfamily 4-like N-terminal" evidence="2">
    <location>
        <begin position="14"/>
        <end position="176"/>
    </location>
</feature>
<dbReference type="Gene3D" id="3.40.50.2000">
    <property type="entry name" value="Glycogen Phosphorylase B"/>
    <property type="match status" value="2"/>
</dbReference>
<dbReference type="EMBL" id="AASWKX010000019">
    <property type="protein sequence ID" value="EFH6166596.1"/>
    <property type="molecule type" value="Genomic_DNA"/>
</dbReference>
<evidence type="ECO:0000313" key="5">
    <source>
        <dbReference type="Proteomes" id="UP000537181"/>
    </source>
</evidence>
<feature type="domain" description="Glycosyl transferase family 1" evidence="1">
    <location>
        <begin position="182"/>
        <end position="343"/>
    </location>
</feature>